<accession>A0A0M3IJ55</accession>
<keyword evidence="2" id="KW-1185">Reference proteome</keyword>
<name>A0A0M3IJ55_ASCLU</name>
<feature type="signal peptide" evidence="1">
    <location>
        <begin position="1"/>
        <end position="18"/>
    </location>
</feature>
<dbReference type="Proteomes" id="UP000036681">
    <property type="component" value="Unplaced"/>
</dbReference>
<evidence type="ECO:0000256" key="1">
    <source>
        <dbReference type="SAM" id="SignalP"/>
    </source>
</evidence>
<keyword evidence="1" id="KW-0732">Signal</keyword>
<dbReference type="WBParaSite" id="ALUE_0001864401-mRNA-1">
    <property type="protein sequence ID" value="ALUE_0001864401-mRNA-1"/>
    <property type="gene ID" value="ALUE_0001864401"/>
</dbReference>
<dbReference type="AlphaFoldDB" id="A0A0M3IJ55"/>
<sequence length="86" mass="9880">MLVHVYAFLLAAARPNSGESFYRSMINRLGCCEFRMQNEKDGREGHIISWTILATKGREGEIDSLFVFATRSFDAFTTNREVKSRK</sequence>
<feature type="chain" id="PRO_5005656958" evidence="1">
    <location>
        <begin position="19"/>
        <end position="86"/>
    </location>
</feature>
<organism evidence="2 3">
    <name type="scientific">Ascaris lumbricoides</name>
    <name type="common">Giant roundworm</name>
    <dbReference type="NCBI Taxonomy" id="6252"/>
    <lineage>
        <taxon>Eukaryota</taxon>
        <taxon>Metazoa</taxon>
        <taxon>Ecdysozoa</taxon>
        <taxon>Nematoda</taxon>
        <taxon>Chromadorea</taxon>
        <taxon>Rhabditida</taxon>
        <taxon>Spirurina</taxon>
        <taxon>Ascaridomorpha</taxon>
        <taxon>Ascaridoidea</taxon>
        <taxon>Ascarididae</taxon>
        <taxon>Ascaris</taxon>
    </lineage>
</organism>
<evidence type="ECO:0000313" key="3">
    <source>
        <dbReference type="WBParaSite" id="ALUE_0001864401-mRNA-1"/>
    </source>
</evidence>
<evidence type="ECO:0000313" key="2">
    <source>
        <dbReference type="Proteomes" id="UP000036681"/>
    </source>
</evidence>
<proteinExistence type="predicted"/>
<protein>
    <submittedName>
        <fullName evidence="3">Secreted protein</fullName>
    </submittedName>
</protein>
<reference evidence="3" key="1">
    <citation type="submission" date="2017-02" db="UniProtKB">
        <authorList>
            <consortium name="WormBaseParasite"/>
        </authorList>
    </citation>
    <scope>IDENTIFICATION</scope>
</reference>